<evidence type="ECO:0000313" key="2">
    <source>
        <dbReference type="EMBL" id="MBE6091730.1"/>
    </source>
</evidence>
<dbReference type="Proteomes" id="UP000761380">
    <property type="component" value="Unassembled WGS sequence"/>
</dbReference>
<name>A0A927ZTR0_SELRU</name>
<dbReference type="SMART" id="SM00732">
    <property type="entry name" value="YqgFc"/>
    <property type="match status" value="1"/>
</dbReference>
<reference evidence="2" key="1">
    <citation type="submission" date="2019-04" db="EMBL/GenBank/DDBJ databases">
        <title>Evolution of Biomass-Degrading Anaerobic Consortia Revealed by Metagenomics.</title>
        <authorList>
            <person name="Peng X."/>
        </authorList>
    </citation>
    <scope>NUCLEOTIDE SEQUENCE</scope>
    <source>
        <strain evidence="2">SIG240</strain>
    </source>
</reference>
<comment type="caution">
    <text evidence="2">The sequence shown here is derived from an EMBL/GenBank/DDBJ whole genome shotgun (WGS) entry which is preliminary data.</text>
</comment>
<accession>A0A927ZTR0</accession>
<dbReference type="AlphaFoldDB" id="A0A927ZTR0"/>
<dbReference type="InterPro" id="IPR006641">
    <property type="entry name" value="YqgF/RNaseH-like_dom"/>
</dbReference>
<organism evidence="2 3">
    <name type="scientific">Selenomonas ruminantium</name>
    <dbReference type="NCBI Taxonomy" id="971"/>
    <lineage>
        <taxon>Bacteria</taxon>
        <taxon>Bacillati</taxon>
        <taxon>Bacillota</taxon>
        <taxon>Negativicutes</taxon>
        <taxon>Selenomonadales</taxon>
        <taxon>Selenomonadaceae</taxon>
        <taxon>Selenomonas</taxon>
    </lineage>
</organism>
<dbReference type="EMBL" id="SVBY01000004">
    <property type="protein sequence ID" value="MBE6091730.1"/>
    <property type="molecule type" value="Genomic_DNA"/>
</dbReference>
<dbReference type="InterPro" id="IPR012337">
    <property type="entry name" value="RNaseH-like_sf"/>
</dbReference>
<evidence type="ECO:0000259" key="1">
    <source>
        <dbReference type="SMART" id="SM00732"/>
    </source>
</evidence>
<gene>
    <name evidence="2" type="ORF">E7201_00910</name>
</gene>
<dbReference type="InterPro" id="IPR037027">
    <property type="entry name" value="YqgF/RNaseH-like_dom_sf"/>
</dbReference>
<feature type="domain" description="YqgF/RNase H-like" evidence="1">
    <location>
        <begin position="1"/>
        <end position="86"/>
    </location>
</feature>
<sequence length="142" mass="15829">MTIAALDPGRDKCGFAVLNDDGKILCQRVIVTENLMTEVNAAKADYGFSRLLIGNGTTSKEAQGRLAQIAALEVIVRDEYRTTELAKKEYWKANPPKGWRRLIPVTMQVPPVPVDDFVAVILARRYLQEIKKIKGEQENGAE</sequence>
<protein>
    <submittedName>
        <fullName evidence="2">Pre-16S rRNA-processing nuclease YqgF</fullName>
    </submittedName>
</protein>
<dbReference type="SUPFAM" id="SSF53098">
    <property type="entry name" value="Ribonuclease H-like"/>
    <property type="match status" value="1"/>
</dbReference>
<dbReference type="GO" id="GO:0006139">
    <property type="term" value="P:nucleobase-containing compound metabolic process"/>
    <property type="evidence" value="ECO:0007669"/>
    <property type="project" value="InterPro"/>
</dbReference>
<dbReference type="Gene3D" id="3.30.420.140">
    <property type="entry name" value="YqgF/RNase H-like domain"/>
    <property type="match status" value="1"/>
</dbReference>
<evidence type="ECO:0000313" key="3">
    <source>
        <dbReference type="Proteomes" id="UP000761380"/>
    </source>
</evidence>
<proteinExistence type="predicted"/>